<dbReference type="eggNOG" id="COG0747">
    <property type="taxonomic scope" value="Bacteria"/>
</dbReference>
<dbReference type="OrthoDB" id="5240629at2"/>
<dbReference type="Proteomes" id="UP000001918">
    <property type="component" value="Chromosome"/>
</dbReference>
<dbReference type="GO" id="GO:1904680">
    <property type="term" value="F:peptide transmembrane transporter activity"/>
    <property type="evidence" value="ECO:0007669"/>
    <property type="project" value="TreeGrafter"/>
</dbReference>
<name>D1A958_THECD</name>
<dbReference type="EMBL" id="CP001738">
    <property type="protein sequence ID" value="ACZ00488.1"/>
    <property type="molecule type" value="Genomic_DNA"/>
</dbReference>
<dbReference type="Pfam" id="PF00496">
    <property type="entry name" value="SBP_bac_5"/>
    <property type="match status" value="1"/>
</dbReference>
<gene>
    <name evidence="2" type="ordered locus">Tcur_4973</name>
</gene>
<dbReference type="STRING" id="471852.Tcur_4973"/>
<accession>D1A958</accession>
<dbReference type="GO" id="GO:0042597">
    <property type="term" value="C:periplasmic space"/>
    <property type="evidence" value="ECO:0007669"/>
    <property type="project" value="UniProtKB-ARBA"/>
</dbReference>
<dbReference type="InterPro" id="IPR000914">
    <property type="entry name" value="SBP_5_dom"/>
</dbReference>
<evidence type="ECO:0000259" key="1">
    <source>
        <dbReference type="Pfam" id="PF00496"/>
    </source>
</evidence>
<dbReference type="GO" id="GO:0015833">
    <property type="term" value="P:peptide transport"/>
    <property type="evidence" value="ECO:0007669"/>
    <property type="project" value="TreeGrafter"/>
</dbReference>
<dbReference type="RefSeq" id="WP_012855269.1">
    <property type="nucleotide sequence ID" value="NC_013510.1"/>
</dbReference>
<reference evidence="2 3" key="1">
    <citation type="journal article" date="2011" name="Stand. Genomic Sci.">
        <title>Complete genome sequence of Thermomonospora curvata type strain (B9).</title>
        <authorList>
            <person name="Chertkov O."/>
            <person name="Sikorski J."/>
            <person name="Nolan M."/>
            <person name="Lapidus A."/>
            <person name="Lucas S."/>
            <person name="Del Rio T.G."/>
            <person name="Tice H."/>
            <person name="Cheng J.F."/>
            <person name="Goodwin L."/>
            <person name="Pitluck S."/>
            <person name="Liolios K."/>
            <person name="Ivanova N."/>
            <person name="Mavromatis K."/>
            <person name="Mikhailova N."/>
            <person name="Ovchinnikova G."/>
            <person name="Pati A."/>
            <person name="Chen A."/>
            <person name="Palaniappan K."/>
            <person name="Djao O.D."/>
            <person name="Land M."/>
            <person name="Hauser L."/>
            <person name="Chang Y.J."/>
            <person name="Jeffries C.D."/>
            <person name="Brettin T."/>
            <person name="Han C."/>
            <person name="Detter J.C."/>
            <person name="Rohde M."/>
            <person name="Goker M."/>
            <person name="Woyke T."/>
            <person name="Bristow J."/>
            <person name="Eisen J.A."/>
            <person name="Markowitz V."/>
            <person name="Hugenholtz P."/>
            <person name="Klenk H.P."/>
            <person name="Kyrpides N.C."/>
        </authorList>
    </citation>
    <scope>NUCLEOTIDE SEQUENCE [LARGE SCALE GENOMIC DNA]</scope>
    <source>
        <strain evidence="3">ATCC 19995 / DSM 43183 / JCM 3096 / KCTC 9072 / NBRC 15933 / NCIMB 10081 / Henssen B9</strain>
    </source>
</reference>
<dbReference type="AlphaFoldDB" id="D1A958"/>
<dbReference type="GO" id="GO:0043190">
    <property type="term" value="C:ATP-binding cassette (ABC) transporter complex"/>
    <property type="evidence" value="ECO:0007669"/>
    <property type="project" value="InterPro"/>
</dbReference>
<dbReference type="InterPro" id="IPR039424">
    <property type="entry name" value="SBP_5"/>
</dbReference>
<evidence type="ECO:0000313" key="2">
    <source>
        <dbReference type="EMBL" id="ACZ00488.1"/>
    </source>
</evidence>
<dbReference type="KEGG" id="tcu:Tcur_4973"/>
<evidence type="ECO:0000313" key="3">
    <source>
        <dbReference type="Proteomes" id="UP000001918"/>
    </source>
</evidence>
<protein>
    <submittedName>
        <fullName evidence="2">Extracellular solute-binding protein family 5</fullName>
    </submittedName>
</protein>
<dbReference type="PANTHER" id="PTHR30290">
    <property type="entry name" value="PERIPLASMIC BINDING COMPONENT OF ABC TRANSPORTER"/>
    <property type="match status" value="1"/>
</dbReference>
<keyword evidence="3" id="KW-1185">Reference proteome</keyword>
<proteinExistence type="predicted"/>
<organism evidence="2 3">
    <name type="scientific">Thermomonospora curvata (strain ATCC 19995 / DSM 43183 / JCM 3096 / KCTC 9072 / NBRC 15933 / NCIMB 10081 / Henssen B9)</name>
    <dbReference type="NCBI Taxonomy" id="471852"/>
    <lineage>
        <taxon>Bacteria</taxon>
        <taxon>Bacillati</taxon>
        <taxon>Actinomycetota</taxon>
        <taxon>Actinomycetes</taxon>
        <taxon>Streptosporangiales</taxon>
        <taxon>Thermomonosporaceae</taxon>
        <taxon>Thermomonospora</taxon>
    </lineage>
</organism>
<dbReference type="PIRSF" id="PIRSF002741">
    <property type="entry name" value="MppA"/>
    <property type="match status" value="1"/>
</dbReference>
<dbReference type="HOGENOM" id="CLU_017028_9_0_11"/>
<dbReference type="PANTHER" id="PTHR30290:SF83">
    <property type="entry name" value="ABC TRANSPORTER SUBSTRATE-BINDING PROTEIN"/>
    <property type="match status" value="1"/>
</dbReference>
<dbReference type="Gene3D" id="3.40.190.10">
    <property type="entry name" value="Periplasmic binding protein-like II"/>
    <property type="match status" value="1"/>
</dbReference>
<sequence length="557" mass="60390">MADGSWTGSRMRAAGGCAAALVLAGALTGCGAAMDEGYGPGKPGGVLRIVGDADVERLDPAAASEPPAYALNRVLARTLFTTRASNNFEESLPVQADMAEAVPSKENGGIGKGGRKYTVRLRGNVHWDTSPPRPVVAGDFVRGFKRMCNPAAPSPHRAHYIATIKGMKAFCDGYAKVDADDAEAMAAYQNGHSISGLRAADETTLVFELTHPAADFLNILTLAPAVAAPKEYDRYVPDSREFRQNIVSNGPYRIASYEPGRSYVLEHNPAWRAETDPMRERFADRIQITLGVGSAQEVRRRIERGEADLSWDRPVPAADIEELSGTAGFALRQLPGRGPYLVAAGVADHRVRRALQYTVNRTAVIEALGGHEAARPQHTLIAPGNAGYFEHNAYPTPDDAGDPGKCRELLAEAGHRGGLRLTLDPGDEPEKVVRAVRKSLSDCDIEVTIRKSGAELKLVSPDPEWFGLNGRSALAPLLDGHGDPQIRQLLQEALRTPDTARATGLWNQLDRLVMQDASIVPLADRAFPIQHSARVRGTRFLPQARTYDYSRIWLTEE</sequence>
<dbReference type="SUPFAM" id="SSF53850">
    <property type="entry name" value="Periplasmic binding protein-like II"/>
    <property type="match status" value="1"/>
</dbReference>
<dbReference type="Gene3D" id="3.10.105.10">
    <property type="entry name" value="Dipeptide-binding Protein, Domain 3"/>
    <property type="match status" value="1"/>
</dbReference>
<dbReference type="InterPro" id="IPR030678">
    <property type="entry name" value="Peptide/Ni-bd"/>
</dbReference>
<feature type="domain" description="Solute-binding protein family 5" evidence="1">
    <location>
        <begin position="111"/>
        <end position="452"/>
    </location>
</feature>